<sequence>MFCGFFMAYWRPTRQKFFEFSTPLQKRGMIASSIIMLVNVENIQLLNH</sequence>
<dbReference type="EMBL" id="FRBM01000003">
    <property type="protein sequence ID" value="SHL32416.1"/>
    <property type="molecule type" value="Genomic_DNA"/>
</dbReference>
<dbReference type="AlphaFoldDB" id="A0A1M6ZPP3"/>
<protein>
    <submittedName>
        <fullName evidence="1">Uncharacterized protein</fullName>
    </submittedName>
</protein>
<gene>
    <name evidence="1" type="ORF">SAMN05444407_103321</name>
</gene>
<evidence type="ECO:0000313" key="2">
    <source>
        <dbReference type="Proteomes" id="UP000184069"/>
    </source>
</evidence>
<organism evidence="1 2">
    <name type="scientific">Chryseobacterium contaminans</name>
    <dbReference type="NCBI Taxonomy" id="1423959"/>
    <lineage>
        <taxon>Bacteria</taxon>
        <taxon>Pseudomonadati</taxon>
        <taxon>Bacteroidota</taxon>
        <taxon>Flavobacteriia</taxon>
        <taxon>Flavobacteriales</taxon>
        <taxon>Weeksellaceae</taxon>
        <taxon>Chryseobacterium group</taxon>
        <taxon>Chryseobacterium</taxon>
    </lineage>
</organism>
<proteinExistence type="predicted"/>
<reference evidence="1 2" key="1">
    <citation type="submission" date="2016-11" db="EMBL/GenBank/DDBJ databases">
        <authorList>
            <person name="Jaros S."/>
            <person name="Januszkiewicz K."/>
            <person name="Wedrychowicz H."/>
        </authorList>
    </citation>
    <scope>NUCLEOTIDE SEQUENCE [LARGE SCALE GENOMIC DNA]</scope>
    <source>
        <strain evidence="1 2">DSM 27621</strain>
    </source>
</reference>
<dbReference type="Proteomes" id="UP000184069">
    <property type="component" value="Unassembled WGS sequence"/>
</dbReference>
<evidence type="ECO:0000313" key="1">
    <source>
        <dbReference type="EMBL" id="SHL32416.1"/>
    </source>
</evidence>
<name>A0A1M6ZPP3_9FLAO</name>
<accession>A0A1M6ZPP3</accession>